<dbReference type="Pfam" id="PF08495">
    <property type="entry name" value="FIST"/>
    <property type="match status" value="1"/>
</dbReference>
<dbReference type="FunFam" id="3.30.70.270:FF:000001">
    <property type="entry name" value="Diguanylate cyclase domain protein"/>
    <property type="match status" value="1"/>
</dbReference>
<dbReference type="InterPro" id="IPR013655">
    <property type="entry name" value="PAS_fold_3"/>
</dbReference>
<dbReference type="Pfam" id="PF00990">
    <property type="entry name" value="GGDEF"/>
    <property type="match status" value="1"/>
</dbReference>
<dbReference type="PANTHER" id="PTHR45138:SF9">
    <property type="entry name" value="DIGUANYLATE CYCLASE DGCM-RELATED"/>
    <property type="match status" value="1"/>
</dbReference>
<dbReference type="SMART" id="SM00091">
    <property type="entry name" value="PAS"/>
    <property type="match status" value="1"/>
</dbReference>
<dbReference type="Gene3D" id="3.30.450.20">
    <property type="entry name" value="PAS domain"/>
    <property type="match status" value="1"/>
</dbReference>
<dbReference type="Proteomes" id="UP000297403">
    <property type="component" value="Unassembled WGS sequence"/>
</dbReference>
<reference evidence="3 4" key="1">
    <citation type="submission" date="2019-03" db="EMBL/GenBank/DDBJ databases">
        <title>Genomics of glacier-inhabiting Cryobacterium strains.</title>
        <authorList>
            <person name="Liu Q."/>
            <person name="Xin Y.-H."/>
        </authorList>
    </citation>
    <scope>NUCLEOTIDE SEQUENCE [LARGE SCALE GENOMIC DNA]</scope>
    <source>
        <strain evidence="4">TMT1-22</strain>
    </source>
</reference>
<feature type="domain" description="PAS" evidence="1">
    <location>
        <begin position="213"/>
        <end position="263"/>
    </location>
</feature>
<dbReference type="InterPro" id="IPR000160">
    <property type="entry name" value="GGDEF_dom"/>
</dbReference>
<keyword evidence="4" id="KW-1185">Reference proteome</keyword>
<dbReference type="Gene3D" id="3.30.70.270">
    <property type="match status" value="1"/>
</dbReference>
<dbReference type="SMART" id="SM01204">
    <property type="entry name" value="FIST_C"/>
    <property type="match status" value="1"/>
</dbReference>
<dbReference type="CDD" id="cd00130">
    <property type="entry name" value="PAS"/>
    <property type="match status" value="1"/>
</dbReference>
<dbReference type="InterPro" id="IPR035965">
    <property type="entry name" value="PAS-like_dom_sf"/>
</dbReference>
<dbReference type="Pfam" id="PF08447">
    <property type="entry name" value="PAS_3"/>
    <property type="match status" value="1"/>
</dbReference>
<gene>
    <name evidence="3" type="ORF">E3O49_08745</name>
</gene>
<evidence type="ECO:0000313" key="3">
    <source>
        <dbReference type="EMBL" id="TFC47067.1"/>
    </source>
</evidence>
<dbReference type="EMBL" id="SOFY01000047">
    <property type="protein sequence ID" value="TFC47067.1"/>
    <property type="molecule type" value="Genomic_DNA"/>
</dbReference>
<dbReference type="NCBIfam" id="TIGR00254">
    <property type="entry name" value="GGDEF"/>
    <property type="match status" value="1"/>
</dbReference>
<dbReference type="CDD" id="cd01949">
    <property type="entry name" value="GGDEF"/>
    <property type="match status" value="1"/>
</dbReference>
<dbReference type="SUPFAM" id="SSF55073">
    <property type="entry name" value="Nucleotide cyclase"/>
    <property type="match status" value="1"/>
</dbReference>
<dbReference type="InterPro" id="IPR043128">
    <property type="entry name" value="Rev_trsase/Diguanyl_cyclase"/>
</dbReference>
<organism evidence="3 4">
    <name type="scientific">Cryobacterium shii</name>
    <dbReference type="NCBI Taxonomy" id="1259235"/>
    <lineage>
        <taxon>Bacteria</taxon>
        <taxon>Bacillati</taxon>
        <taxon>Actinomycetota</taxon>
        <taxon>Actinomycetes</taxon>
        <taxon>Micrococcales</taxon>
        <taxon>Microbacteriaceae</taxon>
        <taxon>Cryobacterium</taxon>
    </lineage>
</organism>
<name>A0AAQ2C685_9MICO</name>
<dbReference type="PROSITE" id="PS50887">
    <property type="entry name" value="GGDEF"/>
    <property type="match status" value="1"/>
</dbReference>
<dbReference type="InterPro" id="IPR029787">
    <property type="entry name" value="Nucleotide_cyclase"/>
</dbReference>
<dbReference type="SUPFAM" id="SSF55785">
    <property type="entry name" value="PYP-like sensor domain (PAS domain)"/>
    <property type="match status" value="1"/>
</dbReference>
<dbReference type="PROSITE" id="PS50112">
    <property type="entry name" value="PAS"/>
    <property type="match status" value="1"/>
</dbReference>
<dbReference type="NCBIfam" id="TIGR00229">
    <property type="entry name" value="sensory_box"/>
    <property type="match status" value="1"/>
</dbReference>
<proteinExistence type="predicted"/>
<dbReference type="InterPro" id="IPR000014">
    <property type="entry name" value="PAS"/>
</dbReference>
<dbReference type="GO" id="GO:0043709">
    <property type="term" value="P:cell adhesion involved in single-species biofilm formation"/>
    <property type="evidence" value="ECO:0007669"/>
    <property type="project" value="TreeGrafter"/>
</dbReference>
<dbReference type="SMART" id="SM00267">
    <property type="entry name" value="GGDEF"/>
    <property type="match status" value="1"/>
</dbReference>
<dbReference type="InterPro" id="IPR013702">
    <property type="entry name" value="FIST_domain_N"/>
</dbReference>
<sequence>MGLSVRAEKVSRAVQNGLGRIPVLGGSSGDGMQFTETRVCADGAFRTGSAVLVLISTMLPFRTFKTDHFVPTDDRVVVTRADADRRVVYEIDGRPAAEAYAQLVGVPVAELTVQHYAECPMVVMIAGTKYLRAIRSANADGSLTFYCAIEEGLVLRAARGVGLAEKLEDTFVEIETAIGRPQLVMGCDCILRKVEAKFRGLVGQSLVGIVLIEDGRFTYSNSRFADMFGYSEPEIRERGPLELTVPNDREFVADNLRRRLTGAIDRTDFVFRGLRKNGEVLDAECHSKVMQVGGRRMLISMVLDISTRAAAEREILVLQEQLREESTHDSLTGLYNRRFLDASFARELVLAERSGEPVSVIMCDLDHFKRVNDRYGHQAGDEVLRAFGELMKQHARASDIFYRYGAEDFLMVLPGLASEGALERAEQLRSALANLTVEHGDGRIRVTASFGVATFPADGRSSDALIAAADGALYTAKAARRNQAQSGR</sequence>
<dbReference type="GO" id="GO:0052621">
    <property type="term" value="F:diguanylate cyclase activity"/>
    <property type="evidence" value="ECO:0007669"/>
    <property type="project" value="TreeGrafter"/>
</dbReference>
<feature type="domain" description="GGDEF" evidence="2">
    <location>
        <begin position="356"/>
        <end position="488"/>
    </location>
</feature>
<dbReference type="GO" id="GO:0005886">
    <property type="term" value="C:plasma membrane"/>
    <property type="evidence" value="ECO:0007669"/>
    <property type="project" value="TreeGrafter"/>
</dbReference>
<dbReference type="AlphaFoldDB" id="A0AAQ2C685"/>
<dbReference type="InterPro" id="IPR050469">
    <property type="entry name" value="Diguanylate_Cyclase"/>
</dbReference>
<protein>
    <submittedName>
        <fullName evidence="3">Diguanylate cyclase</fullName>
    </submittedName>
</protein>
<evidence type="ECO:0000313" key="4">
    <source>
        <dbReference type="Proteomes" id="UP000297403"/>
    </source>
</evidence>
<comment type="caution">
    <text evidence="3">The sequence shown here is derived from an EMBL/GenBank/DDBJ whole genome shotgun (WGS) entry which is preliminary data.</text>
</comment>
<dbReference type="GO" id="GO:1902201">
    <property type="term" value="P:negative regulation of bacterial-type flagellum-dependent cell motility"/>
    <property type="evidence" value="ECO:0007669"/>
    <property type="project" value="TreeGrafter"/>
</dbReference>
<dbReference type="InterPro" id="IPR019494">
    <property type="entry name" value="FIST_C"/>
</dbReference>
<evidence type="ECO:0000259" key="1">
    <source>
        <dbReference type="PROSITE" id="PS50112"/>
    </source>
</evidence>
<dbReference type="Pfam" id="PF10442">
    <property type="entry name" value="FIST_C"/>
    <property type="match status" value="1"/>
</dbReference>
<dbReference type="PANTHER" id="PTHR45138">
    <property type="entry name" value="REGULATORY COMPONENTS OF SENSORY TRANSDUCTION SYSTEM"/>
    <property type="match status" value="1"/>
</dbReference>
<accession>A0AAQ2C685</accession>
<evidence type="ECO:0000259" key="2">
    <source>
        <dbReference type="PROSITE" id="PS50887"/>
    </source>
</evidence>